<protein>
    <submittedName>
        <fullName evidence="3">Acyl-CoA dehydrogenase family protein</fullName>
    </submittedName>
</protein>
<reference evidence="3" key="1">
    <citation type="submission" date="2020-11" db="EMBL/GenBank/DDBJ databases">
        <title>Nocardia NEAU-351.nov., a novel actinomycete isolated from the cow dung.</title>
        <authorList>
            <person name="Zhang X."/>
        </authorList>
    </citation>
    <scope>NUCLEOTIDE SEQUENCE</scope>
    <source>
        <strain evidence="3">NEAU-351</strain>
    </source>
</reference>
<dbReference type="Gene3D" id="2.40.110.10">
    <property type="entry name" value="Butyryl-CoA Dehydrogenase, subunit A, domain 2"/>
    <property type="match status" value="1"/>
</dbReference>
<dbReference type="EMBL" id="JADMLG010000009">
    <property type="protein sequence ID" value="MBH0778891.1"/>
    <property type="molecule type" value="Genomic_DNA"/>
</dbReference>
<sequence length="307" mass="32911">MDSLFDYLLTMPVDRTSVASVTAAWERHARAARRFSAPLDAAVGGGFGADRLGYAFLSGYQEALRALLPSTGDGELLALSATEAEGGHPAAIRTRLVDTADGWRVTGTKTFTTLAAVADRMVVIASTGTDASGRNALRAVLVPAAQPGVTVTPHEPTSFAPEIPHATVEFADAWAEPLSGDGYTCYLKPFRTLEDGHVLAATLGLLIRQARKSGWSLGIRQSLLAAVAALRGLDWTRPSDAGTHIALGGIFEQVERLIAELDPQWAQADSRDRERWLRDRRLLGTAGRVRALRLASAWRAMGEEPAE</sequence>
<dbReference type="InterPro" id="IPR006091">
    <property type="entry name" value="Acyl-CoA_Oxase/DH_mid-dom"/>
</dbReference>
<accession>A0A931IE87</accession>
<evidence type="ECO:0000259" key="2">
    <source>
        <dbReference type="Pfam" id="PF02770"/>
    </source>
</evidence>
<dbReference type="InterPro" id="IPR052161">
    <property type="entry name" value="Mycobact_Acyl-CoA_DH"/>
</dbReference>
<proteinExistence type="predicted"/>
<keyword evidence="4" id="KW-1185">Reference proteome</keyword>
<dbReference type="Pfam" id="PF02770">
    <property type="entry name" value="Acyl-CoA_dh_M"/>
    <property type="match status" value="1"/>
</dbReference>
<keyword evidence="1" id="KW-0560">Oxidoreductase</keyword>
<dbReference type="GO" id="GO:0005886">
    <property type="term" value="C:plasma membrane"/>
    <property type="evidence" value="ECO:0007669"/>
    <property type="project" value="TreeGrafter"/>
</dbReference>
<gene>
    <name evidence="3" type="ORF">IT779_21665</name>
</gene>
<dbReference type="PANTHER" id="PTHR43292:SF4">
    <property type="entry name" value="ACYL-COA DEHYDROGENASE FADE34"/>
    <property type="match status" value="1"/>
</dbReference>
<dbReference type="RefSeq" id="WP_196151221.1">
    <property type="nucleotide sequence ID" value="NZ_JADMLG010000009.1"/>
</dbReference>
<dbReference type="InterPro" id="IPR009100">
    <property type="entry name" value="AcylCoA_DH/oxidase_NM_dom_sf"/>
</dbReference>
<dbReference type="InterPro" id="IPR046373">
    <property type="entry name" value="Acyl-CoA_Oxase/DH_mid-dom_sf"/>
</dbReference>
<dbReference type="AlphaFoldDB" id="A0A931IE87"/>
<evidence type="ECO:0000313" key="4">
    <source>
        <dbReference type="Proteomes" id="UP000655751"/>
    </source>
</evidence>
<evidence type="ECO:0000313" key="3">
    <source>
        <dbReference type="EMBL" id="MBH0778891.1"/>
    </source>
</evidence>
<feature type="domain" description="Acyl-CoA oxidase/dehydrogenase middle" evidence="2">
    <location>
        <begin position="79"/>
        <end position="172"/>
    </location>
</feature>
<evidence type="ECO:0000256" key="1">
    <source>
        <dbReference type="ARBA" id="ARBA00023002"/>
    </source>
</evidence>
<name>A0A931IE87_9NOCA</name>
<dbReference type="PANTHER" id="PTHR43292">
    <property type="entry name" value="ACYL-COA DEHYDROGENASE"/>
    <property type="match status" value="1"/>
</dbReference>
<dbReference type="Proteomes" id="UP000655751">
    <property type="component" value="Unassembled WGS sequence"/>
</dbReference>
<comment type="caution">
    <text evidence="3">The sequence shown here is derived from an EMBL/GenBank/DDBJ whole genome shotgun (WGS) entry which is preliminary data.</text>
</comment>
<dbReference type="SUPFAM" id="SSF56645">
    <property type="entry name" value="Acyl-CoA dehydrogenase NM domain-like"/>
    <property type="match status" value="1"/>
</dbReference>
<organism evidence="3 4">
    <name type="scientific">Nocardia bovistercoris</name>
    <dbReference type="NCBI Taxonomy" id="2785916"/>
    <lineage>
        <taxon>Bacteria</taxon>
        <taxon>Bacillati</taxon>
        <taxon>Actinomycetota</taxon>
        <taxon>Actinomycetes</taxon>
        <taxon>Mycobacteriales</taxon>
        <taxon>Nocardiaceae</taxon>
        <taxon>Nocardia</taxon>
    </lineage>
</organism>
<dbReference type="GO" id="GO:0016627">
    <property type="term" value="F:oxidoreductase activity, acting on the CH-CH group of donors"/>
    <property type="evidence" value="ECO:0007669"/>
    <property type="project" value="InterPro"/>
</dbReference>